<accession>G5AX27</accession>
<evidence type="ECO:0000313" key="2">
    <source>
        <dbReference type="Proteomes" id="UP000006813"/>
    </source>
</evidence>
<name>G5AX27_HETGA</name>
<evidence type="ECO:0000313" key="1">
    <source>
        <dbReference type="EMBL" id="EHB01588.1"/>
    </source>
</evidence>
<proteinExistence type="predicted"/>
<dbReference type="Proteomes" id="UP000006813">
    <property type="component" value="Unassembled WGS sequence"/>
</dbReference>
<dbReference type="AlphaFoldDB" id="G5AX27"/>
<reference evidence="1 2" key="1">
    <citation type="journal article" date="2011" name="Nature">
        <title>Genome sequencing reveals insights into physiology and longevity of the naked mole rat.</title>
        <authorList>
            <person name="Kim E.B."/>
            <person name="Fang X."/>
            <person name="Fushan A.A."/>
            <person name="Huang Z."/>
            <person name="Lobanov A.V."/>
            <person name="Han L."/>
            <person name="Marino S.M."/>
            <person name="Sun X."/>
            <person name="Turanov A.A."/>
            <person name="Yang P."/>
            <person name="Yim S.H."/>
            <person name="Zhao X."/>
            <person name="Kasaikina M.V."/>
            <person name="Stoletzki N."/>
            <person name="Peng C."/>
            <person name="Polak P."/>
            <person name="Xiong Z."/>
            <person name="Kiezun A."/>
            <person name="Zhu Y."/>
            <person name="Chen Y."/>
            <person name="Kryukov G.V."/>
            <person name="Zhang Q."/>
            <person name="Peshkin L."/>
            <person name="Yang L."/>
            <person name="Bronson R.T."/>
            <person name="Buffenstein R."/>
            <person name="Wang B."/>
            <person name="Han C."/>
            <person name="Li Q."/>
            <person name="Chen L."/>
            <person name="Zhao W."/>
            <person name="Sunyaev S.R."/>
            <person name="Park T.J."/>
            <person name="Zhang G."/>
            <person name="Wang J."/>
            <person name="Gladyshev V.N."/>
        </authorList>
    </citation>
    <scope>NUCLEOTIDE SEQUENCE [LARGE SCALE GENOMIC DNA]</scope>
</reference>
<gene>
    <name evidence="1" type="ORF">GW7_10799</name>
</gene>
<organism evidence="1 2">
    <name type="scientific">Heterocephalus glaber</name>
    <name type="common">Naked mole rat</name>
    <dbReference type="NCBI Taxonomy" id="10181"/>
    <lineage>
        <taxon>Eukaryota</taxon>
        <taxon>Metazoa</taxon>
        <taxon>Chordata</taxon>
        <taxon>Craniata</taxon>
        <taxon>Vertebrata</taxon>
        <taxon>Euteleostomi</taxon>
        <taxon>Mammalia</taxon>
        <taxon>Eutheria</taxon>
        <taxon>Euarchontoglires</taxon>
        <taxon>Glires</taxon>
        <taxon>Rodentia</taxon>
        <taxon>Hystricomorpha</taxon>
        <taxon>Bathyergidae</taxon>
        <taxon>Heterocephalus</taxon>
    </lineage>
</organism>
<sequence length="149" mass="16408">MSICLLAFSVDGMFLSLSSNTETLHIFKVKTVKEKPQGAHHLDWLLREEPGPPECALMRQHRLDGSMETTSEIVDSASHDCPLVTQTYGVAKGAYAPSCPKRLGNGQDANLEAYTDELDAMGSMCQEDKASTLHLDEDSKHTPMILRTD</sequence>
<dbReference type="EMBL" id="JH167299">
    <property type="protein sequence ID" value="EHB01588.1"/>
    <property type="molecule type" value="Genomic_DNA"/>
</dbReference>
<dbReference type="STRING" id="10181.G5AX27"/>
<dbReference type="InParanoid" id="G5AX27"/>
<protein>
    <submittedName>
        <fullName evidence="1">WD repeat domain phosphoinositide-interacting protein 2</fullName>
    </submittedName>
</protein>